<dbReference type="Proteomes" id="UP000179807">
    <property type="component" value="Unassembled WGS sequence"/>
</dbReference>
<dbReference type="AlphaFoldDB" id="A0A1J4K5Q1"/>
<gene>
    <name evidence="1" type="ORF">TRFO_27398</name>
</gene>
<reference evidence="1" key="1">
    <citation type="submission" date="2016-10" db="EMBL/GenBank/DDBJ databases">
        <authorList>
            <person name="Benchimol M."/>
            <person name="Almeida L.G."/>
            <person name="Vasconcelos A.T."/>
            <person name="Perreira-Neves A."/>
            <person name="Rosa I.A."/>
            <person name="Tasca T."/>
            <person name="Bogo M.R."/>
            <person name="de Souza W."/>
        </authorList>
    </citation>
    <scope>NUCLEOTIDE SEQUENCE [LARGE SCALE GENOMIC DNA]</scope>
    <source>
        <strain evidence="1">K</strain>
    </source>
</reference>
<dbReference type="GeneID" id="94840223"/>
<protein>
    <submittedName>
        <fullName evidence="1">Uncharacterized protein</fullName>
    </submittedName>
</protein>
<evidence type="ECO:0000313" key="1">
    <source>
        <dbReference type="EMBL" id="OHT05006.1"/>
    </source>
</evidence>
<name>A0A1J4K5Q1_9EUKA</name>
<sequence>MNVENYLQLLRLASSSNTQQENSAGQSESYEAFQTLVHEISTIGIIINILANSENYSTEVITLSISLLRHIIEKGNFTNEAIQNPKIFYEFSSGLFALLQKFQNNLFISYILVSGILAFSSYHEPTFSDKLFEIAGATLKSENIFTNVENGKLALKIFRGLIQANSSYGSQLFVFFNESAISLFNQLNTIQDYTLYSKILKLYHSFYAFCFPDCIQHLEILNVLFTIIQNYEKTFTLNDSAFKLLCESNSLLKCIAMNFDQKKDLTNPIIKNFLLEISPKIFDTFLDFCLSLPNYPDFSENYKEIGGYGLEHINNFFNKIQLNPVYFDKLLKIVIDYSSLTESEENEIQTNVLNYYCTAYPNEKPFHQNPRTISYYLIRKLSNIDENRVISFLTNIPPKENIFFLLSKLLKFKRRYLYLKCNDTLQILSQYIITALSNIKNFPIHYQFMIFHLAAKGIMILPKETIVDNLLIQSVQMAQLSETQEINPMSCFAFTIASEILYNYARIYKIPQSDIIPLFLKNADNSFTTVILKAFVIIGKDNPELFASSQLHVIDLCLGQLQVFLESPSSTFFNKEMDDKIISTLNCLSNQSSVFCPDFPLIPVVEMLKKFVPGEFNKDYPDFETYLPNVVEVFTSICETYENSGFVLEFFGNLIDTSLFSMYLYEIVQPFLAFLGNHPHQFIESNIGIQILPVLLNIIETDSPSIGKMSSEDLKDDFAIFALLARLIQLLKNSIPQELATKIFEIIHFLLCQNNHQKHLCFLGLELYSSFVVFMGKSTPFLQEIVDSWLKFCCTGCILGNYYRILHFLGFQCIISLFPEKNGDFQFVLQNLSQNSFKQDDLFLSCFYYFYSFVEFKSPVEYVQMPECFVYNQLEIHKKNDD</sequence>
<keyword evidence="2" id="KW-1185">Reference proteome</keyword>
<dbReference type="SUPFAM" id="SSF48371">
    <property type="entry name" value="ARM repeat"/>
    <property type="match status" value="1"/>
</dbReference>
<proteinExistence type="predicted"/>
<evidence type="ECO:0000313" key="2">
    <source>
        <dbReference type="Proteomes" id="UP000179807"/>
    </source>
</evidence>
<dbReference type="InterPro" id="IPR016024">
    <property type="entry name" value="ARM-type_fold"/>
</dbReference>
<accession>A0A1J4K5Q1</accession>
<dbReference type="EMBL" id="MLAK01000773">
    <property type="protein sequence ID" value="OHT05006.1"/>
    <property type="molecule type" value="Genomic_DNA"/>
</dbReference>
<comment type="caution">
    <text evidence="1">The sequence shown here is derived from an EMBL/GenBank/DDBJ whole genome shotgun (WGS) entry which is preliminary data.</text>
</comment>
<organism evidence="1 2">
    <name type="scientific">Tritrichomonas foetus</name>
    <dbReference type="NCBI Taxonomy" id="1144522"/>
    <lineage>
        <taxon>Eukaryota</taxon>
        <taxon>Metamonada</taxon>
        <taxon>Parabasalia</taxon>
        <taxon>Tritrichomonadida</taxon>
        <taxon>Tritrichomonadidae</taxon>
        <taxon>Tritrichomonas</taxon>
    </lineage>
</organism>
<dbReference type="RefSeq" id="XP_068358142.1">
    <property type="nucleotide sequence ID" value="XM_068505519.1"/>
</dbReference>
<dbReference type="VEuPathDB" id="TrichDB:TRFO_27398"/>